<proteinExistence type="predicted"/>
<organism evidence="1 2">
    <name type="scientific">Temnothorax longispinosus</name>
    <dbReference type="NCBI Taxonomy" id="300112"/>
    <lineage>
        <taxon>Eukaryota</taxon>
        <taxon>Metazoa</taxon>
        <taxon>Ecdysozoa</taxon>
        <taxon>Arthropoda</taxon>
        <taxon>Hexapoda</taxon>
        <taxon>Insecta</taxon>
        <taxon>Pterygota</taxon>
        <taxon>Neoptera</taxon>
        <taxon>Endopterygota</taxon>
        <taxon>Hymenoptera</taxon>
        <taxon>Apocrita</taxon>
        <taxon>Aculeata</taxon>
        <taxon>Formicoidea</taxon>
        <taxon>Formicidae</taxon>
        <taxon>Myrmicinae</taxon>
        <taxon>Temnothorax</taxon>
    </lineage>
</organism>
<name>A0A4S2KV49_9HYME</name>
<reference evidence="1 2" key="1">
    <citation type="journal article" date="2019" name="Philos. Trans. R. Soc. Lond., B, Biol. Sci.">
        <title>Ant behaviour and brain gene expression of defending hosts depend on the ecological success of the intruding social parasite.</title>
        <authorList>
            <person name="Kaur R."/>
            <person name="Stoldt M."/>
            <person name="Jongepier E."/>
            <person name="Feldmeyer B."/>
            <person name="Menzel F."/>
            <person name="Bornberg-Bauer E."/>
            <person name="Foitzik S."/>
        </authorList>
    </citation>
    <scope>NUCLEOTIDE SEQUENCE [LARGE SCALE GENOMIC DNA]</scope>
    <source>
        <tissue evidence="1">Whole body</tissue>
    </source>
</reference>
<sequence>MYPKCLIDYQAYIEVVHALVVNKNNCFPGLLSSAMKNGESPQYVTDRLRQFSDPLARFQPINEITDSSLQAHKALSCSFTIWFLVARVVVEFYHCRQVVMIWLLQACESFSHANSHHVHCVHACSVTAYEEILLRSSRLRCSSGCFVLTKPRASHPPGVVNGPVRFIKKSATYGLIGFNSPSGCKLIDVFIFHANL</sequence>
<gene>
    <name evidence="1" type="ORF">DBV15_10146</name>
</gene>
<accession>A0A4S2KV49</accession>
<protein>
    <submittedName>
        <fullName evidence="1">Uncharacterized protein</fullName>
    </submittedName>
</protein>
<evidence type="ECO:0000313" key="2">
    <source>
        <dbReference type="Proteomes" id="UP000310200"/>
    </source>
</evidence>
<evidence type="ECO:0000313" key="1">
    <source>
        <dbReference type="EMBL" id="TGZ51937.1"/>
    </source>
</evidence>
<keyword evidence="2" id="KW-1185">Reference proteome</keyword>
<dbReference type="Proteomes" id="UP000310200">
    <property type="component" value="Unassembled WGS sequence"/>
</dbReference>
<dbReference type="AlphaFoldDB" id="A0A4S2KV49"/>
<dbReference type="EMBL" id="QBLH01001411">
    <property type="protein sequence ID" value="TGZ51937.1"/>
    <property type="molecule type" value="Genomic_DNA"/>
</dbReference>
<comment type="caution">
    <text evidence="1">The sequence shown here is derived from an EMBL/GenBank/DDBJ whole genome shotgun (WGS) entry which is preliminary data.</text>
</comment>